<evidence type="ECO:0000313" key="4">
    <source>
        <dbReference type="RefSeq" id="XP_013416920.1"/>
    </source>
</evidence>
<protein>
    <submittedName>
        <fullName evidence="2">Uncharacterized protein LOC106178329 isoform X1</fullName>
    </submittedName>
    <submittedName>
        <fullName evidence="3 4">Uncharacterized protein LOC106178329 isoform X2</fullName>
    </submittedName>
</protein>
<dbReference type="Proteomes" id="UP000085678">
    <property type="component" value="Unplaced"/>
</dbReference>
<dbReference type="RefSeq" id="XP_013416919.1">
    <property type="nucleotide sequence ID" value="XM_013561465.2"/>
</dbReference>
<dbReference type="AlphaFoldDB" id="A0A1S3K3C3"/>
<proteinExistence type="predicted"/>
<accession>A0A1S3K3C3</accession>
<name>A0A1S3K3C3_LINAN</name>
<evidence type="ECO:0000313" key="3">
    <source>
        <dbReference type="RefSeq" id="XP_013416919.1"/>
    </source>
</evidence>
<keyword evidence="1" id="KW-1185">Reference proteome</keyword>
<dbReference type="RefSeq" id="XP_013416920.1">
    <property type="nucleotide sequence ID" value="XM_013561466.1"/>
</dbReference>
<evidence type="ECO:0000313" key="1">
    <source>
        <dbReference type="Proteomes" id="UP000085678"/>
    </source>
</evidence>
<organism evidence="1 3">
    <name type="scientific">Lingula anatina</name>
    <name type="common">Brachiopod</name>
    <name type="synonym">Lingula unguis</name>
    <dbReference type="NCBI Taxonomy" id="7574"/>
    <lineage>
        <taxon>Eukaryota</taxon>
        <taxon>Metazoa</taxon>
        <taxon>Spiralia</taxon>
        <taxon>Lophotrochozoa</taxon>
        <taxon>Brachiopoda</taxon>
        <taxon>Linguliformea</taxon>
        <taxon>Lingulata</taxon>
        <taxon>Lingulida</taxon>
        <taxon>Linguloidea</taxon>
        <taxon>Lingulidae</taxon>
        <taxon>Lingula</taxon>
    </lineage>
</organism>
<dbReference type="RefSeq" id="XP_013416918.1">
    <property type="nucleotide sequence ID" value="XM_013561464.1"/>
</dbReference>
<dbReference type="KEGG" id="lak:106178329"/>
<evidence type="ECO:0000313" key="2">
    <source>
        <dbReference type="RefSeq" id="XP_013416918.1"/>
    </source>
</evidence>
<dbReference type="GeneID" id="106178329"/>
<reference evidence="2 3" key="1">
    <citation type="submission" date="2025-04" db="UniProtKB">
        <authorList>
            <consortium name="RefSeq"/>
        </authorList>
    </citation>
    <scope>IDENTIFICATION</scope>
    <source>
        <tissue evidence="2 3">Gonads</tissue>
    </source>
</reference>
<gene>
    <name evidence="2 3 4" type="primary">LOC106178329</name>
</gene>
<sequence length="305" mass="32960">MATGIIPAPGPPLADTTGTGLWQPCVGPATNSTTSVTFPNTCADGTLCVRNFLFFFFSTYQVCLCPQTTYPDFATRTCLPIQGAPCNASTDCNFLTYDCIGLSSWSIPNDVKEFLTPMVFYICSQIVEYRVLVPNYLCLANSCVFAGVAFGIGEGISGLGRKKRSLSDLNEEELAASKSNATEVWLKAMGTYFEQFGQNGILDENNDPSSTESKATGQWEVDGTAVVEAEMKDRIAEAKEENGKNSSEKSHQISTRSITSSFTGACVVPNLLNTLTELISGQSAEKFLLNCREDDLVANAQTKEL</sequence>